<dbReference type="Pfam" id="PF06962">
    <property type="entry name" value="rRNA_methylase"/>
    <property type="match status" value="1"/>
</dbReference>
<reference evidence="1 2" key="1">
    <citation type="submission" date="2016-10" db="EMBL/GenBank/DDBJ databases">
        <authorList>
            <person name="de Groot N.N."/>
        </authorList>
    </citation>
    <scope>NUCLEOTIDE SEQUENCE [LARGE SCALE GENOMIC DNA]</scope>
    <source>
        <strain evidence="1 2">SLAS-1</strain>
    </source>
</reference>
<accession>A0A1G9L9T1</accession>
<keyword evidence="1" id="KW-0808">Transferase</keyword>
<proteinExistence type="predicted"/>
<evidence type="ECO:0000313" key="2">
    <source>
        <dbReference type="Proteomes" id="UP000199476"/>
    </source>
</evidence>
<evidence type="ECO:0000313" key="1">
    <source>
        <dbReference type="EMBL" id="SDL58644.1"/>
    </source>
</evidence>
<gene>
    <name evidence="1" type="ORF">SAMN04488692_1063</name>
</gene>
<dbReference type="PANTHER" id="PTHR35276:SF1">
    <property type="entry name" value="TRNA (MNM(5)S(2)U34)-METHYLTRANSFERASE, CHLOROPLASTIC"/>
    <property type="match status" value="1"/>
</dbReference>
<dbReference type="STRING" id="321763.SAMN04488692_1063"/>
<dbReference type="GO" id="GO:0008168">
    <property type="term" value="F:methyltransferase activity"/>
    <property type="evidence" value="ECO:0007669"/>
    <property type="project" value="UniProtKB-KW"/>
</dbReference>
<keyword evidence="1" id="KW-0489">Methyltransferase</keyword>
<keyword evidence="2" id="KW-1185">Reference proteome</keyword>
<protein>
    <submittedName>
        <fullName evidence="1">Putative rRNA methylase</fullName>
    </submittedName>
</protein>
<dbReference type="EMBL" id="FNGO01000006">
    <property type="protein sequence ID" value="SDL58644.1"/>
    <property type="molecule type" value="Genomic_DNA"/>
</dbReference>
<name>A0A1G9L9T1_9FIRM</name>
<sequence length="187" mass="20890">MKLPQAVKFSHYLLERFVEKRDVVLDATCGNGHDTVFLADLVGREGKVNAIDIQQEAVENTEERLKDNEMLSRTELVCGDHSRLEEHFSESDYKAAVFNLGYLPGGDKSIITRPKTTLAALKKVSARIICGGVLVVVAYPGHEGGDEELQEVLNWAEKLESEDFNVLHYHFINQPSDPPEVIAAARR</sequence>
<dbReference type="Gene3D" id="3.40.50.150">
    <property type="entry name" value="Vaccinia Virus protein VP39"/>
    <property type="match status" value="1"/>
</dbReference>
<dbReference type="SUPFAM" id="SSF53335">
    <property type="entry name" value="S-adenosyl-L-methionine-dependent methyltransferases"/>
    <property type="match status" value="1"/>
</dbReference>
<dbReference type="GO" id="GO:0032259">
    <property type="term" value="P:methylation"/>
    <property type="evidence" value="ECO:0007669"/>
    <property type="project" value="UniProtKB-KW"/>
</dbReference>
<dbReference type="InterPro" id="IPR029063">
    <property type="entry name" value="SAM-dependent_MTases_sf"/>
</dbReference>
<dbReference type="RefSeq" id="WP_159429813.1">
    <property type="nucleotide sequence ID" value="NZ_FNGO01000006.1"/>
</dbReference>
<dbReference type="AlphaFoldDB" id="A0A1G9L9T1"/>
<dbReference type="Proteomes" id="UP000199476">
    <property type="component" value="Unassembled WGS sequence"/>
</dbReference>
<dbReference type="PANTHER" id="PTHR35276">
    <property type="entry name" value="S-ADENOSYL-L-METHIONINE-DEPENDENT METHYLTRANSFERASES SUPERFAMILY PROTEIN"/>
    <property type="match status" value="1"/>
</dbReference>
<dbReference type="OrthoDB" id="9792989at2"/>
<dbReference type="InterPro" id="IPR010719">
    <property type="entry name" value="MnmM_MeTrfase"/>
</dbReference>
<organism evidence="1 2">
    <name type="scientific">Halarsenatibacter silvermanii</name>
    <dbReference type="NCBI Taxonomy" id="321763"/>
    <lineage>
        <taxon>Bacteria</taxon>
        <taxon>Bacillati</taxon>
        <taxon>Bacillota</taxon>
        <taxon>Clostridia</taxon>
        <taxon>Halanaerobiales</taxon>
        <taxon>Halarsenatibacteraceae</taxon>
        <taxon>Halarsenatibacter</taxon>
    </lineage>
</organism>